<dbReference type="SUPFAM" id="SSF52540">
    <property type="entry name" value="P-loop containing nucleoside triphosphate hydrolases"/>
    <property type="match status" value="1"/>
</dbReference>
<feature type="repeat" description="WD" evidence="3">
    <location>
        <begin position="706"/>
        <end position="739"/>
    </location>
</feature>
<dbReference type="PANTHER" id="PTHR19879">
    <property type="entry name" value="TRANSCRIPTION INITIATION FACTOR TFIID"/>
    <property type="match status" value="1"/>
</dbReference>
<feature type="repeat" description="WD" evidence="3">
    <location>
        <begin position="748"/>
        <end position="779"/>
    </location>
</feature>
<dbReference type="InterPro" id="IPR015943">
    <property type="entry name" value="WD40/YVTN_repeat-like_dom_sf"/>
</dbReference>
<accession>A0A344L1B3</accession>
<dbReference type="CDD" id="cd00200">
    <property type="entry name" value="WD40"/>
    <property type="match status" value="1"/>
</dbReference>
<name>A0A344L1B3_9PSEU</name>
<sequence length="1262" mass="132373">MLDRGVMSGALVGDHNIDLAEVGSIAAFGEVLTRLKERSGRSLSQLASATAESGAHGLSRSTLNGYFKGRHLPQQGVGREFRLLLRELGVTDDEQWWATVERLRHRARNGGRKADNPYPGLRSFDTADAARFFGRAALTERLAGEVAARTGEPVVVVGPSGAGKSSLLRAGLLPGQIEAGRLPTVVTPGQSSPAELAGAARTGDRCLLVVDQLEEIFAAGIDDADRCAFLAAVWSVAEVAPVVLGLRADFYGHALRSPELAAALQRGQVVVGPMTEPELRAAIVEPSRGAGMEVDGGLVELLIREVTPGVPGEAGAAHEQGALPLLSHTLRATFDAATARGGRTLGIDDYRSVGGIRHAIADTAEAAYASLGPDAQRAVRQLFLRLVHAGETAADTRRRVDRDELAGDRPDAEAERIDDILDTFIAHRLLTADDTSVQISHEALLQAWPRLRGWLDDDRAGRQVHRRLTLAARAWRDHGRTDDDLYQGGTLAAAHTWAEEHRDELNPLEREFLDAGARRRDAADAAARRRVRRRYQLTSAAVVLAVLAASALFYAWRTQDAAERNGQLALSRDLAVKAERLRESDPALAAQLAVIAYRGAPTAEARSAVLDSAARPLPARHFGAGDSTHVVAATPSVLATGADDATIALWRAGQPVAAGPPLSVGSRPAAITISSDSRLLAAVGENGTVRVWDISDLAAPAELATMAGPRGNVASVAISPDGRTVAAGGADAKVHLWDLADPAGHTVLDGPGEAVTSVAFAPDGRMLAAGSRDRAVHRYALTDPAGPRPLPALRGPAGQVFSVAISPDSRVLAAGTSTDRAVHLWDVSDPVHAKPLGALTGPASWVTFIDFSPAGDRIIGASSDRKLWEWDVETREVHRTLPHPGVLTTAIYVDQHTAVTLAEDGITRTWKIPGPVIDDLGDTVFAVDFTSTGNTLAVGPGGQDNRIHLYDASVPERPERLGTPLSPAGGLGKLSGPLAISPDDTLLAAGTGTGGIHLWDISDPASPRQLAGTAVADSTVAWLEFRSTGRGLVVASKDGTATLLDLSTPARPVRTATMRESGSALNEARFSPDGRLLVTSSDDGNAYLYNVTDGTGPRLVATLPTGDAATSAAFSRDGALLAVGAATDDNVHLWDVSGEPKPLGESLDGPVADLHQLSFHPGRDELAAAGIDGTVWLWDLTDPAEPAHTGTVAASADAAISVAHNHDGTLLAGGNRDGSVRLWRSDPEAGVRWLCAATGAGITPAEWAQFLPGTAYAPPCVQ</sequence>
<dbReference type="Pfam" id="PF20703">
    <property type="entry name" value="nSTAND1"/>
    <property type="match status" value="1"/>
</dbReference>
<feature type="repeat" description="WD" evidence="3">
    <location>
        <begin position="839"/>
        <end position="880"/>
    </location>
</feature>
<evidence type="ECO:0000256" key="3">
    <source>
        <dbReference type="PROSITE-ProRule" id="PRU00221"/>
    </source>
</evidence>
<evidence type="ECO:0000259" key="4">
    <source>
        <dbReference type="Pfam" id="PF20703"/>
    </source>
</evidence>
<feature type="domain" description="Novel STAND NTPase 1" evidence="4">
    <location>
        <begin position="117"/>
        <end position="482"/>
    </location>
</feature>
<dbReference type="PROSITE" id="PS50294">
    <property type="entry name" value="WD_REPEATS_REGION"/>
    <property type="match status" value="1"/>
</dbReference>
<dbReference type="AlphaFoldDB" id="A0A344L1B3"/>
<dbReference type="CDD" id="cd00093">
    <property type="entry name" value="HTH_XRE"/>
    <property type="match status" value="1"/>
</dbReference>
<dbReference type="PROSITE" id="PS50082">
    <property type="entry name" value="WD_REPEATS_2"/>
    <property type="match status" value="8"/>
</dbReference>
<protein>
    <recommendedName>
        <fullName evidence="4">Novel STAND NTPase 1 domain-containing protein</fullName>
    </recommendedName>
</protein>
<evidence type="ECO:0000313" key="5">
    <source>
        <dbReference type="EMBL" id="AXB41837.1"/>
    </source>
</evidence>
<dbReference type="InterPro" id="IPR049052">
    <property type="entry name" value="nSTAND1"/>
</dbReference>
<evidence type="ECO:0000256" key="1">
    <source>
        <dbReference type="ARBA" id="ARBA00022574"/>
    </source>
</evidence>
<feature type="repeat" description="WD" evidence="3">
    <location>
        <begin position="793"/>
        <end position="828"/>
    </location>
</feature>
<reference evidence="5 6" key="1">
    <citation type="submission" date="2016-04" db="EMBL/GenBank/DDBJ databases">
        <title>Complete genome sequence and analysis of deep-sea sediment isolate, Amycolatopsis sp. WP1.</title>
        <authorList>
            <person name="Wang H."/>
            <person name="Chen S."/>
            <person name="Wu Q."/>
        </authorList>
    </citation>
    <scope>NUCLEOTIDE SEQUENCE [LARGE SCALE GENOMIC DNA]</scope>
    <source>
        <strain evidence="5 6">WP1</strain>
    </source>
</reference>
<evidence type="ECO:0000256" key="2">
    <source>
        <dbReference type="ARBA" id="ARBA00022737"/>
    </source>
</evidence>
<dbReference type="InterPro" id="IPR011047">
    <property type="entry name" value="Quinoprotein_ADH-like_sf"/>
</dbReference>
<feature type="repeat" description="WD" evidence="3">
    <location>
        <begin position="1058"/>
        <end position="1099"/>
    </location>
</feature>
<dbReference type="Proteomes" id="UP000250434">
    <property type="component" value="Chromosome"/>
</dbReference>
<dbReference type="SUPFAM" id="SSF50978">
    <property type="entry name" value="WD40 repeat-like"/>
    <property type="match status" value="1"/>
</dbReference>
<dbReference type="InterPro" id="IPR027417">
    <property type="entry name" value="P-loop_NTPase"/>
</dbReference>
<dbReference type="PROSITE" id="PS00678">
    <property type="entry name" value="WD_REPEATS_1"/>
    <property type="match status" value="4"/>
</dbReference>
<dbReference type="SUPFAM" id="SSF50998">
    <property type="entry name" value="Quinoprotein alcohol dehydrogenase-like"/>
    <property type="match status" value="1"/>
</dbReference>
<dbReference type="OrthoDB" id="192618at2"/>
<feature type="repeat" description="WD" evidence="3">
    <location>
        <begin position="1192"/>
        <end position="1223"/>
    </location>
</feature>
<keyword evidence="1 3" id="KW-0853">WD repeat</keyword>
<dbReference type="Pfam" id="PF00400">
    <property type="entry name" value="WD40"/>
    <property type="match status" value="9"/>
</dbReference>
<feature type="repeat" description="WD" evidence="3">
    <location>
        <begin position="670"/>
        <end position="695"/>
    </location>
</feature>
<proteinExistence type="predicted"/>
<feature type="repeat" description="WD" evidence="3">
    <location>
        <begin position="1147"/>
        <end position="1180"/>
    </location>
</feature>
<dbReference type="InterPro" id="IPR036322">
    <property type="entry name" value="WD40_repeat_dom_sf"/>
</dbReference>
<dbReference type="KEGG" id="aab:A4R43_04255"/>
<dbReference type="EMBL" id="CP015163">
    <property type="protein sequence ID" value="AXB41837.1"/>
    <property type="molecule type" value="Genomic_DNA"/>
</dbReference>
<dbReference type="InterPro" id="IPR019775">
    <property type="entry name" value="WD40_repeat_CS"/>
</dbReference>
<evidence type="ECO:0000313" key="6">
    <source>
        <dbReference type="Proteomes" id="UP000250434"/>
    </source>
</evidence>
<dbReference type="Gene3D" id="2.130.10.10">
    <property type="entry name" value="YVTN repeat-like/Quinoprotein amine dehydrogenase"/>
    <property type="match status" value="4"/>
</dbReference>
<dbReference type="InterPro" id="IPR001387">
    <property type="entry name" value="Cro/C1-type_HTH"/>
</dbReference>
<keyword evidence="6" id="KW-1185">Reference proteome</keyword>
<dbReference type="SMART" id="SM00320">
    <property type="entry name" value="WD40"/>
    <property type="match status" value="14"/>
</dbReference>
<organism evidence="5 6">
    <name type="scientific">Amycolatopsis albispora</name>
    <dbReference type="NCBI Taxonomy" id="1804986"/>
    <lineage>
        <taxon>Bacteria</taxon>
        <taxon>Bacillati</taxon>
        <taxon>Actinomycetota</taxon>
        <taxon>Actinomycetes</taxon>
        <taxon>Pseudonocardiales</taxon>
        <taxon>Pseudonocardiaceae</taxon>
        <taxon>Amycolatopsis</taxon>
    </lineage>
</organism>
<keyword evidence="2" id="KW-0677">Repeat</keyword>
<dbReference type="InterPro" id="IPR001680">
    <property type="entry name" value="WD40_rpt"/>
</dbReference>
<dbReference type="PANTHER" id="PTHR19879:SF9">
    <property type="entry name" value="TRANSCRIPTION INITIATION FACTOR TFIID SUBUNIT 5"/>
    <property type="match status" value="1"/>
</dbReference>
<gene>
    <name evidence="5" type="ORF">A4R43_04255</name>
</gene>